<keyword evidence="6" id="KW-0998">Cell outer membrane</keyword>
<evidence type="ECO:0000256" key="2">
    <source>
        <dbReference type="ARBA" id="ARBA00022448"/>
    </source>
</evidence>
<evidence type="ECO:0000313" key="11">
    <source>
        <dbReference type="Proteomes" id="UP000002432"/>
    </source>
</evidence>
<evidence type="ECO:0000256" key="4">
    <source>
        <dbReference type="ARBA" id="ARBA00022692"/>
    </source>
</evidence>
<dbReference type="Gene3D" id="2.170.130.10">
    <property type="entry name" value="TonB-dependent receptor, plug domain"/>
    <property type="match status" value="1"/>
</dbReference>
<keyword evidence="5" id="KW-0472">Membrane</keyword>
<dbReference type="Gene3D" id="2.60.40.1120">
    <property type="entry name" value="Carboxypeptidase-like, regulatory domain"/>
    <property type="match status" value="1"/>
</dbReference>
<evidence type="ECO:0000256" key="3">
    <source>
        <dbReference type="ARBA" id="ARBA00022452"/>
    </source>
</evidence>
<gene>
    <name evidence="10" type="ordered locus">Acid345_3218</name>
</gene>
<feature type="compositionally biased region" description="Polar residues" evidence="7">
    <location>
        <begin position="44"/>
        <end position="62"/>
    </location>
</feature>
<dbReference type="GO" id="GO:0009279">
    <property type="term" value="C:cell outer membrane"/>
    <property type="evidence" value="ECO:0007669"/>
    <property type="project" value="UniProtKB-SubCell"/>
</dbReference>
<keyword evidence="2" id="KW-0813">Transport</keyword>
<dbReference type="EMBL" id="CP000360">
    <property type="protein sequence ID" value="ABF42219.1"/>
    <property type="molecule type" value="Genomic_DNA"/>
</dbReference>
<dbReference type="STRING" id="204669.Acid345_3218"/>
<dbReference type="KEGG" id="aba:Acid345_3218"/>
<evidence type="ECO:0000256" key="1">
    <source>
        <dbReference type="ARBA" id="ARBA00004571"/>
    </source>
</evidence>
<organism evidence="10 11">
    <name type="scientific">Koribacter versatilis (strain Ellin345)</name>
    <dbReference type="NCBI Taxonomy" id="204669"/>
    <lineage>
        <taxon>Bacteria</taxon>
        <taxon>Pseudomonadati</taxon>
        <taxon>Acidobacteriota</taxon>
        <taxon>Terriglobia</taxon>
        <taxon>Terriglobales</taxon>
        <taxon>Candidatus Korobacteraceae</taxon>
        <taxon>Candidatus Korobacter</taxon>
    </lineage>
</organism>
<dbReference type="InterPro" id="IPR039426">
    <property type="entry name" value="TonB-dep_rcpt-like"/>
</dbReference>
<evidence type="ECO:0000256" key="5">
    <source>
        <dbReference type="ARBA" id="ARBA00023136"/>
    </source>
</evidence>
<dbReference type="AlphaFoldDB" id="Q1ILN1"/>
<comment type="subcellular location">
    <subcellularLocation>
        <location evidence="1">Cell outer membrane</location>
        <topology evidence="1">Multi-pass membrane protein</topology>
    </subcellularLocation>
</comment>
<evidence type="ECO:0000256" key="6">
    <source>
        <dbReference type="ARBA" id="ARBA00023237"/>
    </source>
</evidence>
<evidence type="ECO:0000256" key="8">
    <source>
        <dbReference type="SAM" id="SignalP"/>
    </source>
</evidence>
<dbReference type="InterPro" id="IPR036942">
    <property type="entry name" value="Beta-barrel_TonB_sf"/>
</dbReference>
<feature type="chain" id="PRO_5004191404" description="TonB-dependent transporter Oar-like beta-barrel domain-containing protein" evidence="8">
    <location>
        <begin position="21"/>
        <end position="1075"/>
    </location>
</feature>
<dbReference type="eggNOG" id="COG4771">
    <property type="taxonomic scope" value="Bacteria"/>
</dbReference>
<dbReference type="InterPro" id="IPR037066">
    <property type="entry name" value="Plug_dom_sf"/>
</dbReference>
<evidence type="ECO:0000259" key="9">
    <source>
        <dbReference type="Pfam" id="PF25183"/>
    </source>
</evidence>
<dbReference type="Gene3D" id="2.40.170.20">
    <property type="entry name" value="TonB-dependent receptor, beta-barrel domain"/>
    <property type="match status" value="1"/>
</dbReference>
<keyword evidence="4" id="KW-0812">Transmembrane</keyword>
<proteinExistence type="predicted"/>
<dbReference type="GO" id="GO:0015344">
    <property type="term" value="F:siderophore uptake transmembrane transporter activity"/>
    <property type="evidence" value="ECO:0007669"/>
    <property type="project" value="TreeGrafter"/>
</dbReference>
<reference evidence="10 11" key="1">
    <citation type="journal article" date="2009" name="Appl. Environ. Microbiol.">
        <title>Three genomes from the phylum Acidobacteria provide insight into the lifestyles of these microorganisms in soils.</title>
        <authorList>
            <person name="Ward N.L."/>
            <person name="Challacombe J.F."/>
            <person name="Janssen P.H."/>
            <person name="Henrissat B."/>
            <person name="Coutinho P.M."/>
            <person name="Wu M."/>
            <person name="Xie G."/>
            <person name="Haft D.H."/>
            <person name="Sait M."/>
            <person name="Badger J."/>
            <person name="Barabote R.D."/>
            <person name="Bradley B."/>
            <person name="Brettin T.S."/>
            <person name="Brinkac L.M."/>
            <person name="Bruce D."/>
            <person name="Creasy T."/>
            <person name="Daugherty S.C."/>
            <person name="Davidsen T.M."/>
            <person name="DeBoy R.T."/>
            <person name="Detter J.C."/>
            <person name="Dodson R.J."/>
            <person name="Durkin A.S."/>
            <person name="Ganapathy A."/>
            <person name="Gwinn-Giglio M."/>
            <person name="Han C.S."/>
            <person name="Khouri H."/>
            <person name="Kiss H."/>
            <person name="Kothari S.P."/>
            <person name="Madupu R."/>
            <person name="Nelson K.E."/>
            <person name="Nelson W.C."/>
            <person name="Paulsen I."/>
            <person name="Penn K."/>
            <person name="Ren Q."/>
            <person name="Rosovitz M.J."/>
            <person name="Selengut J.D."/>
            <person name="Shrivastava S."/>
            <person name="Sullivan S.A."/>
            <person name="Tapia R."/>
            <person name="Thompson L.S."/>
            <person name="Watkins K.L."/>
            <person name="Yang Q."/>
            <person name="Yu C."/>
            <person name="Zafar N."/>
            <person name="Zhou L."/>
            <person name="Kuske C.R."/>
        </authorList>
    </citation>
    <scope>NUCLEOTIDE SEQUENCE [LARGE SCALE GENOMIC DNA]</scope>
    <source>
        <strain evidence="10 11">Ellin345</strain>
    </source>
</reference>
<dbReference type="GO" id="GO:0044718">
    <property type="term" value="P:siderophore transmembrane transport"/>
    <property type="evidence" value="ECO:0007669"/>
    <property type="project" value="TreeGrafter"/>
</dbReference>
<feature type="signal peptide" evidence="8">
    <location>
        <begin position="1"/>
        <end position="20"/>
    </location>
</feature>
<dbReference type="Pfam" id="PF13620">
    <property type="entry name" value="CarboxypepD_reg"/>
    <property type="match status" value="1"/>
</dbReference>
<keyword evidence="8" id="KW-0732">Signal</keyword>
<sequence>MRAKLLLLVVLLASSFTLLAQTFRGGIEGTVTDASGAAIPGAQVTANDPATGTSRSATTDGSGNYVFTEMPLGAYDVTVEHDGFRKQVIRGVKVEVGAPNRANATLTPGQVKETIDVSAEIPVIETQADTTGDTISGDQAKDLPVNGRDFTKLFQLVPGAAGDPSGINDSPGSFGMVSINGNRGRSNNYLLDGTDMNDGYRNLPAINEGGVFGTPATILPIDALAEVPVISNTEAEYGRNSGAVVNSVTRSGTNALHGSVYEYFRNNGLDARNYFNSSGPQDAFHNNQFGGSLGGPIIKDRTFFFFSYEGQRESGGIPTPETVPTLDQIGAYTAGGGVVNPVIASLLARNPWGTLPQSDGNVLLTNPFTNTVDSLIAKIDHHFLGADKHDLITGRYYYGNSSQSFPLALVGGGVTPGFNTTTPTRVQIVSLSYTHIFSPKFLMEFRGGWNRFAEQFFAQDKSFDPASIGLYSASPSATARDGGLPLMTFGDGTGSIGANLSVPRGRVDTNTQFFTNASYSTGKHNFKWGYEFRRTFVNGYFDAAYRGRIHFNSFDDFLAGTPADSGNHSATGYSARHTFENNHAFYFQDNWRLTNRLTVNYGLRWDYFGVIGEQNNLFSFLDVPTGNLKQVGANGGPSTLYPKDFNNFGPRLSLAYDVFGTGHTVVRAGYGMFYDAFSQDFFVGQLPWNTFNPGPAYNAVPGAEIDFTGSVNPIDPNPANHTPIFTGYGATDVFSVDQHLRTPYIQSYNVNVEQEIRNGVAVSLSYVGSQGRKLFRYIDLNQVNPADGSIAYPQYYYVNQFQSSAASGYNALQAQFKISSWHGLTSTMNFTWGHSIDNASDGQDYVTNATQPDNSFNPGAERANSNFDLRKAFKWYYTYELPKFETAKWITNGWALNGVLSLADGQPFNVTWLDNFNYDINGTGEYFGRPDLVGDPWAGTHGPANFLNLSAFAAPCNWDNVNGGCIDGQHIGSLSRNAFRGPAYKNFDFSVSKTFAFTERVNARFGADFFNIFNHPNFSNPVLPNYVVDAAYNGDASGVGHGFLPITATPDVGGGNPFLGGGGPRDIQLSLKVTF</sequence>
<dbReference type="GO" id="GO:0030246">
    <property type="term" value="F:carbohydrate binding"/>
    <property type="evidence" value="ECO:0007669"/>
    <property type="project" value="InterPro"/>
</dbReference>
<dbReference type="HOGENOM" id="CLU_006298_0_0_0"/>
<evidence type="ECO:0000313" key="10">
    <source>
        <dbReference type="EMBL" id="ABF42219.1"/>
    </source>
</evidence>
<dbReference type="SUPFAM" id="SSF49452">
    <property type="entry name" value="Starch-binding domain-like"/>
    <property type="match status" value="1"/>
</dbReference>
<dbReference type="InterPro" id="IPR013784">
    <property type="entry name" value="Carb-bd-like_fold"/>
</dbReference>
<accession>Q1ILN1</accession>
<name>Q1ILN1_KORVE</name>
<feature type="region of interest" description="Disordered" evidence="7">
    <location>
        <begin position="42"/>
        <end position="62"/>
    </location>
</feature>
<dbReference type="PANTHER" id="PTHR30069">
    <property type="entry name" value="TONB-DEPENDENT OUTER MEMBRANE RECEPTOR"/>
    <property type="match status" value="1"/>
</dbReference>
<dbReference type="Pfam" id="PF25183">
    <property type="entry name" value="OMP_b-brl_4"/>
    <property type="match status" value="1"/>
</dbReference>
<dbReference type="PANTHER" id="PTHR30069:SF46">
    <property type="entry name" value="OAR PROTEIN"/>
    <property type="match status" value="1"/>
</dbReference>
<dbReference type="Proteomes" id="UP000002432">
    <property type="component" value="Chromosome"/>
</dbReference>
<dbReference type="InterPro" id="IPR057601">
    <property type="entry name" value="Oar-like_b-barrel"/>
</dbReference>
<dbReference type="EnsemblBacteria" id="ABF42219">
    <property type="protein sequence ID" value="ABF42219"/>
    <property type="gene ID" value="Acid345_3218"/>
</dbReference>
<feature type="domain" description="TonB-dependent transporter Oar-like beta-barrel" evidence="9">
    <location>
        <begin position="248"/>
        <end position="1021"/>
    </location>
</feature>
<keyword evidence="11" id="KW-1185">Reference proteome</keyword>
<evidence type="ECO:0000256" key="7">
    <source>
        <dbReference type="SAM" id="MobiDB-lite"/>
    </source>
</evidence>
<protein>
    <recommendedName>
        <fullName evidence="9">TonB-dependent transporter Oar-like beta-barrel domain-containing protein</fullName>
    </recommendedName>
</protein>
<keyword evidence="3" id="KW-1134">Transmembrane beta strand</keyword>
<dbReference type="RefSeq" id="WP_011524018.1">
    <property type="nucleotide sequence ID" value="NC_008009.1"/>
</dbReference>
<dbReference type="SUPFAM" id="SSF56935">
    <property type="entry name" value="Porins"/>
    <property type="match status" value="1"/>
</dbReference>